<gene>
    <name evidence="2" type="ORF">CPB83DRAFT_853356</name>
</gene>
<dbReference type="AlphaFoldDB" id="A0A9P6EHP8"/>
<name>A0A9P6EHP8_9AGAR</name>
<evidence type="ECO:0000313" key="3">
    <source>
        <dbReference type="Proteomes" id="UP000807306"/>
    </source>
</evidence>
<protein>
    <submittedName>
        <fullName evidence="2">Uncharacterized protein</fullName>
    </submittedName>
</protein>
<comment type="caution">
    <text evidence="2">The sequence shown here is derived from an EMBL/GenBank/DDBJ whole genome shotgun (WGS) entry which is preliminary data.</text>
</comment>
<keyword evidence="3" id="KW-1185">Reference proteome</keyword>
<dbReference type="Proteomes" id="UP000807306">
    <property type="component" value="Unassembled WGS sequence"/>
</dbReference>
<sequence>MRALVAVKESFSLMGDKTFNTSMPTVSQAFNELLDLSRWSPEFGDELCFYVNEVFSNPSLPMALPLDIISSGSPKVKFQHAKLLFYLSGITNLNNLAMSLSESVTRSIFDLVLFTCQNLQKIVDPSIRCGSPIAVLWYRASEYTLGSQENSDEESVDDKLTQIVKRVFEFADQTPPDLAVSSNTLGASPYVKTVLQSIANIIVDRLNGPTPISFTLYEKIFLILNSQLKSQHRRGQPNPYLFLLSSIYAHYLLLKVSPHFSRNPFYKRSPPFDDLVDTLTVYHARLTESSELHQFQELIFPQSLKSDFVWAYLGHENSRAGHRHVVAPQLTHTAIKHRYRQGRSQHGAEHKPSKFGQGTNALGGEDKWRVQDSNKYNPIPSPWS</sequence>
<evidence type="ECO:0000313" key="2">
    <source>
        <dbReference type="EMBL" id="KAF9529169.1"/>
    </source>
</evidence>
<feature type="region of interest" description="Disordered" evidence="1">
    <location>
        <begin position="339"/>
        <end position="384"/>
    </location>
</feature>
<accession>A0A9P6EHP8</accession>
<proteinExistence type="predicted"/>
<evidence type="ECO:0000256" key="1">
    <source>
        <dbReference type="SAM" id="MobiDB-lite"/>
    </source>
</evidence>
<dbReference type="EMBL" id="MU157848">
    <property type="protein sequence ID" value="KAF9529169.1"/>
    <property type="molecule type" value="Genomic_DNA"/>
</dbReference>
<reference evidence="2" key="1">
    <citation type="submission" date="2020-11" db="EMBL/GenBank/DDBJ databases">
        <authorList>
            <consortium name="DOE Joint Genome Institute"/>
            <person name="Ahrendt S."/>
            <person name="Riley R."/>
            <person name="Andreopoulos W."/>
            <person name="Labutti K."/>
            <person name="Pangilinan J."/>
            <person name="Ruiz-Duenas F.J."/>
            <person name="Barrasa J.M."/>
            <person name="Sanchez-Garcia M."/>
            <person name="Camarero S."/>
            <person name="Miyauchi S."/>
            <person name="Serrano A."/>
            <person name="Linde D."/>
            <person name="Babiker R."/>
            <person name="Drula E."/>
            <person name="Ayuso-Fernandez I."/>
            <person name="Pacheco R."/>
            <person name="Padilla G."/>
            <person name="Ferreira P."/>
            <person name="Barriuso J."/>
            <person name="Kellner H."/>
            <person name="Castanera R."/>
            <person name="Alfaro M."/>
            <person name="Ramirez L."/>
            <person name="Pisabarro A.G."/>
            <person name="Kuo A."/>
            <person name="Tritt A."/>
            <person name="Lipzen A."/>
            <person name="He G."/>
            <person name="Yan M."/>
            <person name="Ng V."/>
            <person name="Cullen D."/>
            <person name="Martin F."/>
            <person name="Rosso M.-N."/>
            <person name="Henrissat B."/>
            <person name="Hibbett D."/>
            <person name="Martinez A.T."/>
            <person name="Grigoriev I.V."/>
        </authorList>
    </citation>
    <scope>NUCLEOTIDE SEQUENCE</scope>
    <source>
        <strain evidence="2">CBS 506.95</strain>
    </source>
</reference>
<organism evidence="2 3">
    <name type="scientific">Crepidotus variabilis</name>
    <dbReference type="NCBI Taxonomy" id="179855"/>
    <lineage>
        <taxon>Eukaryota</taxon>
        <taxon>Fungi</taxon>
        <taxon>Dikarya</taxon>
        <taxon>Basidiomycota</taxon>
        <taxon>Agaricomycotina</taxon>
        <taxon>Agaricomycetes</taxon>
        <taxon>Agaricomycetidae</taxon>
        <taxon>Agaricales</taxon>
        <taxon>Agaricineae</taxon>
        <taxon>Crepidotaceae</taxon>
        <taxon>Crepidotus</taxon>
    </lineage>
</organism>